<evidence type="ECO:0000256" key="4">
    <source>
        <dbReference type="ARBA" id="ARBA00023004"/>
    </source>
</evidence>
<organism evidence="6 7">
    <name type="scientific">Arabidopsis thaliana</name>
    <name type="common">Mouse-ear cress</name>
    <dbReference type="NCBI Taxonomy" id="3702"/>
    <lineage>
        <taxon>Eukaryota</taxon>
        <taxon>Viridiplantae</taxon>
        <taxon>Streptophyta</taxon>
        <taxon>Embryophyta</taxon>
        <taxon>Tracheophyta</taxon>
        <taxon>Spermatophyta</taxon>
        <taxon>Magnoliopsida</taxon>
        <taxon>eudicotyledons</taxon>
        <taxon>Gunneridae</taxon>
        <taxon>Pentapetalae</taxon>
        <taxon>rosids</taxon>
        <taxon>malvids</taxon>
        <taxon>Brassicales</taxon>
        <taxon>Brassicaceae</taxon>
        <taxon>Camelineae</taxon>
        <taxon>Arabidopsis</taxon>
    </lineage>
</organism>
<evidence type="ECO:0000256" key="1">
    <source>
        <dbReference type="ARBA" id="ARBA00008056"/>
    </source>
</evidence>
<keyword evidence="3" id="KW-0560">Oxidoreductase</keyword>
<dbReference type="GO" id="GO:0046872">
    <property type="term" value="F:metal ion binding"/>
    <property type="evidence" value="ECO:0007669"/>
    <property type="project" value="UniProtKB-KW"/>
</dbReference>
<dbReference type="PROSITE" id="PS51471">
    <property type="entry name" value="FE2OG_OXY"/>
    <property type="match status" value="3"/>
</dbReference>
<evidence type="ECO:0000259" key="5">
    <source>
        <dbReference type="PROSITE" id="PS51471"/>
    </source>
</evidence>
<keyword evidence="2" id="KW-0479">Metal-binding</keyword>
<dbReference type="Pfam" id="PF14226">
    <property type="entry name" value="DIOX_N"/>
    <property type="match status" value="3"/>
</dbReference>
<protein>
    <recommendedName>
        <fullName evidence="5">Fe2OG dioxygenase domain-containing protein</fullName>
    </recommendedName>
</protein>
<dbReference type="Pfam" id="PF03171">
    <property type="entry name" value="2OG-FeII_Oxy"/>
    <property type="match status" value="3"/>
</dbReference>
<accession>A0A5S9XIN0</accession>
<feature type="domain" description="Fe2OG dioxygenase" evidence="5">
    <location>
        <begin position="182"/>
        <end position="291"/>
    </location>
</feature>
<dbReference type="Proteomes" id="UP000434276">
    <property type="component" value="Unassembled WGS sequence"/>
</dbReference>
<dbReference type="ExpressionAtlas" id="A0A5S9XIN0">
    <property type="expression patterns" value="baseline and differential"/>
</dbReference>
<feature type="domain" description="Fe2OG dioxygenase" evidence="5">
    <location>
        <begin position="465"/>
        <end position="569"/>
    </location>
</feature>
<feature type="domain" description="Fe2OG dioxygenase" evidence="5">
    <location>
        <begin position="753"/>
        <end position="857"/>
    </location>
</feature>
<comment type="similarity">
    <text evidence="1">Belongs to the iron/ascorbate-dependent oxidoreductase family.</text>
</comment>
<evidence type="ECO:0000313" key="6">
    <source>
        <dbReference type="EMBL" id="CAA0384674.1"/>
    </source>
</evidence>
<dbReference type="OrthoDB" id="288590at2759"/>
<dbReference type="PANTHER" id="PTHR10209:SF757">
    <property type="entry name" value="2-OXOGLUTARATE (2OG) AND FE(II)-DEPENDENT OXYGENASE SUPERFAMILY PROTEIN"/>
    <property type="match status" value="1"/>
</dbReference>
<name>A0A5S9XIN0_ARATH</name>
<dbReference type="InterPro" id="IPR026992">
    <property type="entry name" value="DIOX_N"/>
</dbReference>
<sequence length="904" mass="102598">MENKTQEEASTIKVSSLTCIDLANPNFQQSAVSLKQACLDCGFFYVTNHGISEELKDEAFEQSKKFFALPLEEKMKVLRNEKHRGYSPVLDQILDPENQVDGDYKESFFIGIEGVKDDPHGDTPFYSPNLWPDHVVLPGWRATMEKYHQEALRVCKALARLLALALDLDTNYFDKPEMLGNPIAVMRLLRYEGMSDPLKGIFGCGAHSDYGMLTLLATDSVTGLQICKDKDVKPRKWEYVPSIKGAYIVNLGDLLERWSNGIFKSTLHRVLGNGQDRYSSGREVENKTEEEVSIIKVSSLTCIDLDNSDLHQSAVLLKQACLDSGFFYVINHGISEELKDEAFEHSKKFFALPLEEKMKVLRNEKYRGYAPFHDSLLDPENQVRGDYKEGFTIGFEGSKDGPNWDKPFHSPNIWPNPDVLPGWRETMEKYYQEALRVCKSIAKIMALALDLDVDYFNTPEMLGNPIADMVLFHYEGKSDPSKGIYACGAHSDFGMMSLLATDGVMGLQICKDKDVKPQKWEYIPSIKGAYIVNLGDLLERWSNGYFKSTLHRVLGNGQDRYSIPFFLKPSHDCIIECLPTCQSENNLPNVILEQAIVLILKESAQIIREMENKTQEEDCGFFYVTNHGINEELKDEAFEQSKKFFALPLDEKMKVLKNEKHQGYSPVLSQISDNQIHGDYKESFFIGIKGSNDTPFCRANIWPNPDVLSGWQATMEKYHQEALRVCKAIARVLALALNVDGDYFDTPEMLGNPLTFMRLLHYEGMSDPSKGIYGCGPHSDFGMMTLLGTDSVMGLQICKDRDVKPRKWEYIPSVKGAYIVNIGDLLERWSNGIFKSTLHRVLGNGQDRYSIAFFLQPSHDCIVECLPTCQSENNPPKYPAIKCSTYLSQRYQDSQVDLSMYKKT</sequence>
<dbReference type="InterPro" id="IPR027443">
    <property type="entry name" value="IPNS-like_sf"/>
</dbReference>
<evidence type="ECO:0000313" key="7">
    <source>
        <dbReference type="Proteomes" id="UP000434276"/>
    </source>
</evidence>
<evidence type="ECO:0000256" key="3">
    <source>
        <dbReference type="ARBA" id="ARBA00023002"/>
    </source>
</evidence>
<gene>
    <name evidence="6" type="ORF">C24_LOCUS14856</name>
</gene>
<dbReference type="SUPFAM" id="SSF51197">
    <property type="entry name" value="Clavaminate synthase-like"/>
    <property type="match status" value="3"/>
</dbReference>
<dbReference type="PRINTS" id="PR00682">
    <property type="entry name" value="IPNSYNTHASE"/>
</dbReference>
<proteinExistence type="inferred from homology"/>
<dbReference type="PANTHER" id="PTHR10209">
    <property type="entry name" value="OXIDOREDUCTASE, 2OG-FE II OXYGENASE FAMILY PROTEIN"/>
    <property type="match status" value="1"/>
</dbReference>
<reference evidence="6 7" key="1">
    <citation type="submission" date="2019-12" db="EMBL/GenBank/DDBJ databases">
        <authorList>
            <person name="Jiao W.-B."/>
            <person name="Schneeberger K."/>
        </authorList>
    </citation>
    <scope>NUCLEOTIDE SEQUENCE [LARGE SCALE GENOMIC DNA]</scope>
    <source>
        <strain evidence="7">cv. C24</strain>
    </source>
</reference>
<dbReference type="AlphaFoldDB" id="A0A5S9XIN0"/>
<dbReference type="InterPro" id="IPR044861">
    <property type="entry name" value="IPNS-like_FE2OG_OXY"/>
</dbReference>
<dbReference type="EMBL" id="CACSHJ010000089">
    <property type="protein sequence ID" value="CAA0384674.1"/>
    <property type="molecule type" value="Genomic_DNA"/>
</dbReference>
<dbReference type="GO" id="GO:0051213">
    <property type="term" value="F:dioxygenase activity"/>
    <property type="evidence" value="ECO:0007669"/>
    <property type="project" value="UniProtKB-ARBA"/>
</dbReference>
<dbReference type="InterPro" id="IPR005123">
    <property type="entry name" value="Oxoglu/Fe-dep_dioxygenase_dom"/>
</dbReference>
<evidence type="ECO:0000256" key="2">
    <source>
        <dbReference type="ARBA" id="ARBA00022723"/>
    </source>
</evidence>
<keyword evidence="4" id="KW-0408">Iron</keyword>
<dbReference type="Gene3D" id="2.60.120.330">
    <property type="entry name" value="B-lactam Antibiotic, Isopenicillin N Synthase, Chain"/>
    <property type="match status" value="3"/>
</dbReference>
<dbReference type="FunFam" id="2.60.120.330:FF:000006">
    <property type="entry name" value="2-oxoglutarate-Fe(II) type oxidoreductase hxnY"/>
    <property type="match status" value="3"/>
</dbReference>